<dbReference type="EMBL" id="GL377311">
    <property type="protein sequence ID" value="EFI93158.1"/>
    <property type="molecule type" value="Genomic_DNA"/>
</dbReference>
<sequence length="209" mass="23478">MQPRRPTRLALTDADQCADSLTVQAFETWKAYLLLADTILEAMFSESNQLELMVALIGTRSRIALYHIENLLRAMRIALDAVDALEQVAVKQYTESRLDKIINAVLDSLNLRLPHEKYRKTAIGIVAAHLQVVHTYLSDCIVHTSQARSSLEGMAERFSLQKIVEMRGGLPEEPTLAVLCAQAASSEALREAQHWRRQVQIALMSQEPL</sequence>
<dbReference type="VEuPathDB" id="FungiDB:SCHCODRAFT_01216165"/>
<protein>
    <submittedName>
        <fullName evidence="1">Uncharacterized protein</fullName>
    </submittedName>
</protein>
<organism evidence="2">
    <name type="scientific">Schizophyllum commune (strain H4-8 / FGSC 9210)</name>
    <name type="common">Split gill fungus</name>
    <dbReference type="NCBI Taxonomy" id="578458"/>
    <lineage>
        <taxon>Eukaryota</taxon>
        <taxon>Fungi</taxon>
        <taxon>Dikarya</taxon>
        <taxon>Basidiomycota</taxon>
        <taxon>Agaricomycotina</taxon>
        <taxon>Agaricomycetes</taxon>
        <taxon>Agaricomycetidae</taxon>
        <taxon>Agaricales</taxon>
        <taxon>Schizophyllaceae</taxon>
        <taxon>Schizophyllum</taxon>
    </lineage>
</organism>
<gene>
    <name evidence="1" type="ORF">SCHCODRAFT_112672</name>
</gene>
<proteinExistence type="predicted"/>
<evidence type="ECO:0000313" key="1">
    <source>
        <dbReference type="EMBL" id="EFI93158.1"/>
    </source>
</evidence>
<name>D8QFN6_SCHCM</name>
<reference evidence="1 2" key="1">
    <citation type="journal article" date="2010" name="Nat. Biotechnol.">
        <title>Genome sequence of the model mushroom Schizophyllum commune.</title>
        <authorList>
            <person name="Ohm R.A."/>
            <person name="de Jong J.F."/>
            <person name="Lugones L.G."/>
            <person name="Aerts A."/>
            <person name="Kothe E."/>
            <person name="Stajich J.E."/>
            <person name="de Vries R.P."/>
            <person name="Record E."/>
            <person name="Levasseur A."/>
            <person name="Baker S.E."/>
            <person name="Bartholomew K.A."/>
            <person name="Coutinho P.M."/>
            <person name="Erdmann S."/>
            <person name="Fowler T.J."/>
            <person name="Gathman A.C."/>
            <person name="Lombard V."/>
            <person name="Henrissat B."/>
            <person name="Knabe N."/>
            <person name="Kuees U."/>
            <person name="Lilly W.W."/>
            <person name="Lindquist E."/>
            <person name="Lucas S."/>
            <person name="Magnuson J.K."/>
            <person name="Piumi F."/>
            <person name="Raudaskoski M."/>
            <person name="Salamov A."/>
            <person name="Schmutz J."/>
            <person name="Schwarze F.W.M.R."/>
            <person name="vanKuyk P.A."/>
            <person name="Horton J.S."/>
            <person name="Grigoriev I.V."/>
            <person name="Woesten H.A.B."/>
        </authorList>
    </citation>
    <scope>NUCLEOTIDE SEQUENCE [LARGE SCALE GENOMIC DNA]</scope>
    <source>
        <strain evidence="2">H4-8 / FGSC 9210</strain>
    </source>
</reference>
<dbReference type="AlphaFoldDB" id="D8QFN6"/>
<dbReference type="GeneID" id="9591832"/>
<keyword evidence="2" id="KW-1185">Reference proteome</keyword>
<evidence type="ECO:0000313" key="2">
    <source>
        <dbReference type="Proteomes" id="UP000007431"/>
    </source>
</evidence>
<dbReference type="InParanoid" id="D8QFN6"/>
<dbReference type="HOGENOM" id="CLU_1316070_0_0_1"/>
<dbReference type="KEGG" id="scm:SCHCO_01216165"/>
<dbReference type="OrthoDB" id="10316215at2759"/>
<feature type="non-terminal residue" evidence="1">
    <location>
        <position position="209"/>
    </location>
</feature>
<accession>D8QFN6</accession>
<dbReference type="Proteomes" id="UP000007431">
    <property type="component" value="Unassembled WGS sequence"/>
</dbReference>